<dbReference type="RefSeq" id="WP_190786177.1">
    <property type="nucleotide sequence ID" value="NZ_JACWZZ010000007.1"/>
</dbReference>
<evidence type="ECO:0000313" key="3">
    <source>
        <dbReference type="Proteomes" id="UP000642468"/>
    </source>
</evidence>
<feature type="signal peptide" evidence="1">
    <location>
        <begin position="1"/>
        <end position="20"/>
    </location>
</feature>
<sequence>MKKCLLVLLGVLLGMQAAQAQRIEIESKLKLAEDSTKNKTYTINFSIKGSKPGEVYAVSIEDRNKGKATPTVDYTFSPNPTPVTVTNTTSMLGSFTIIVNNDAEKGEPDESIILRMQAQKTTSPDTMLIKYVTFTITDAHKPVPGKYAVKAIADTSYNNLRILTAASRFLRQTAVQRICG</sequence>
<dbReference type="Proteomes" id="UP000642468">
    <property type="component" value="Unassembled WGS sequence"/>
</dbReference>
<feature type="chain" id="PRO_5047368163" evidence="1">
    <location>
        <begin position="21"/>
        <end position="180"/>
    </location>
</feature>
<keyword evidence="1" id="KW-0732">Signal</keyword>
<gene>
    <name evidence="2" type="ORF">IC231_19660</name>
</gene>
<comment type="caution">
    <text evidence="2">The sequence shown here is derived from an EMBL/GenBank/DDBJ whole genome shotgun (WGS) entry which is preliminary data.</text>
</comment>
<evidence type="ECO:0000313" key="2">
    <source>
        <dbReference type="EMBL" id="MBD2717269.1"/>
    </source>
</evidence>
<accession>A0ABR8JR51</accession>
<name>A0ABR8JR51_9BACT</name>
<organism evidence="2 3">
    <name type="scientific">Hymenobacter duratus</name>
    <dbReference type="NCBI Taxonomy" id="2771356"/>
    <lineage>
        <taxon>Bacteria</taxon>
        <taxon>Pseudomonadati</taxon>
        <taxon>Bacteroidota</taxon>
        <taxon>Cytophagia</taxon>
        <taxon>Cytophagales</taxon>
        <taxon>Hymenobacteraceae</taxon>
        <taxon>Hymenobacter</taxon>
    </lineage>
</organism>
<protein>
    <submittedName>
        <fullName evidence="2">Uncharacterized protein</fullName>
    </submittedName>
</protein>
<dbReference type="EMBL" id="JACWZZ010000007">
    <property type="protein sequence ID" value="MBD2717269.1"/>
    <property type="molecule type" value="Genomic_DNA"/>
</dbReference>
<reference evidence="2 3" key="1">
    <citation type="submission" date="2020-09" db="EMBL/GenBank/DDBJ databases">
        <authorList>
            <person name="Kim M.K."/>
        </authorList>
    </citation>
    <scope>NUCLEOTIDE SEQUENCE [LARGE SCALE GENOMIC DNA]</scope>
    <source>
        <strain evidence="2 3">BT646</strain>
    </source>
</reference>
<proteinExistence type="predicted"/>
<evidence type="ECO:0000256" key="1">
    <source>
        <dbReference type="SAM" id="SignalP"/>
    </source>
</evidence>
<keyword evidence="3" id="KW-1185">Reference proteome</keyword>